<dbReference type="PANTHER" id="PTHR10134">
    <property type="entry name" value="CYTOCHROME B-C1 COMPLEX SUBUNIT RIESKE, MITOCHONDRIAL"/>
    <property type="match status" value="1"/>
</dbReference>
<proteinExistence type="predicted"/>
<dbReference type="EMBL" id="MFIV01000125">
    <property type="protein sequence ID" value="OGF98331.1"/>
    <property type="molecule type" value="Genomic_DNA"/>
</dbReference>
<evidence type="ECO:0000256" key="7">
    <source>
        <dbReference type="SAM" id="Phobius"/>
    </source>
</evidence>
<gene>
    <name evidence="9" type="ORF">A2Z86_12360</name>
</gene>
<comment type="cofactor">
    <cofactor evidence="6">
        <name>[2Fe-2S] cluster</name>
        <dbReference type="ChEBI" id="CHEBI:190135"/>
    </cofactor>
</comment>
<dbReference type="InterPro" id="IPR017941">
    <property type="entry name" value="Rieske_2Fe-2S"/>
</dbReference>
<dbReference type="Gene3D" id="1.20.5.700">
    <property type="entry name" value="Single helix bin"/>
    <property type="match status" value="1"/>
</dbReference>
<evidence type="ECO:0000259" key="8">
    <source>
        <dbReference type="PROSITE" id="PS51296"/>
    </source>
</evidence>
<dbReference type="InterPro" id="IPR005805">
    <property type="entry name" value="Rieske_Fe-S_prot_C"/>
</dbReference>
<dbReference type="Gene3D" id="2.102.10.10">
    <property type="entry name" value="Rieske [2Fe-2S] iron-sulphur domain"/>
    <property type="match status" value="1"/>
</dbReference>
<accession>A0A1F5YEP5</accession>
<dbReference type="InterPro" id="IPR036922">
    <property type="entry name" value="Rieske_2Fe-2S_sf"/>
</dbReference>
<keyword evidence="7" id="KW-0472">Membrane</keyword>
<evidence type="ECO:0000256" key="4">
    <source>
        <dbReference type="ARBA" id="ARBA00023014"/>
    </source>
</evidence>
<dbReference type="GO" id="GO:0051537">
    <property type="term" value="F:2 iron, 2 sulfur cluster binding"/>
    <property type="evidence" value="ECO:0007669"/>
    <property type="project" value="UniProtKB-KW"/>
</dbReference>
<reference evidence="9 10" key="1">
    <citation type="journal article" date="2016" name="Nat. Commun.">
        <title>Thousands of microbial genomes shed light on interconnected biogeochemical processes in an aquifer system.</title>
        <authorList>
            <person name="Anantharaman K."/>
            <person name="Brown C.T."/>
            <person name="Hug L.A."/>
            <person name="Sharon I."/>
            <person name="Castelle C.J."/>
            <person name="Probst A.J."/>
            <person name="Thomas B.C."/>
            <person name="Singh A."/>
            <person name="Wilkins M.J."/>
            <person name="Karaoz U."/>
            <person name="Brodie E.L."/>
            <person name="Williams K.H."/>
            <person name="Hubbard S.S."/>
            <person name="Banfield J.F."/>
        </authorList>
    </citation>
    <scope>NUCLEOTIDE SEQUENCE [LARGE SCALE GENOMIC DNA]</scope>
</reference>
<keyword evidence="2" id="KW-0479">Metal-binding</keyword>
<keyword evidence="3" id="KW-0408">Iron</keyword>
<evidence type="ECO:0000313" key="10">
    <source>
        <dbReference type="Proteomes" id="UP000176992"/>
    </source>
</evidence>
<evidence type="ECO:0000256" key="3">
    <source>
        <dbReference type="ARBA" id="ARBA00023004"/>
    </source>
</evidence>
<dbReference type="PROSITE" id="PS51296">
    <property type="entry name" value="RIESKE"/>
    <property type="match status" value="1"/>
</dbReference>
<dbReference type="GO" id="GO:0046872">
    <property type="term" value="F:metal ion binding"/>
    <property type="evidence" value="ECO:0007669"/>
    <property type="project" value="UniProtKB-KW"/>
</dbReference>
<evidence type="ECO:0000256" key="2">
    <source>
        <dbReference type="ARBA" id="ARBA00022723"/>
    </source>
</evidence>
<dbReference type="PRINTS" id="PR00162">
    <property type="entry name" value="RIESKE"/>
</dbReference>
<organism evidence="9 10">
    <name type="scientific">Candidatus Glassbacteria bacterium GWA2_58_10</name>
    <dbReference type="NCBI Taxonomy" id="1817865"/>
    <lineage>
        <taxon>Bacteria</taxon>
        <taxon>Candidatus Glassiibacteriota</taxon>
    </lineage>
</organism>
<keyword evidence="7" id="KW-0812">Transmembrane</keyword>
<dbReference type="GO" id="GO:0016020">
    <property type="term" value="C:membrane"/>
    <property type="evidence" value="ECO:0007669"/>
    <property type="project" value="InterPro"/>
</dbReference>
<dbReference type="AlphaFoldDB" id="A0A1F5YEP5"/>
<evidence type="ECO:0000256" key="6">
    <source>
        <dbReference type="ARBA" id="ARBA00034078"/>
    </source>
</evidence>
<sequence length="147" mass="15909">MPQDPNSGRRQFLNYILGGGSLTFLASIFYPVLKFLTPPAANDAAVTAVDAGKSDDFPNDSGKIIKFGSKPALVIRDKAGEFKAFIAVCSHLDCTVQYLAKDRVIWCACHNGKYDLNGINISGPPPRPLLPLKVNIQQGTIFISKEA</sequence>
<name>A0A1F5YEP5_9BACT</name>
<dbReference type="InterPro" id="IPR014349">
    <property type="entry name" value="Rieske_Fe-S_prot"/>
</dbReference>
<feature type="transmembrane region" description="Helical" evidence="7">
    <location>
        <begin position="12"/>
        <end position="33"/>
    </location>
</feature>
<evidence type="ECO:0000313" key="9">
    <source>
        <dbReference type="EMBL" id="OGF98331.1"/>
    </source>
</evidence>
<dbReference type="Proteomes" id="UP000176992">
    <property type="component" value="Unassembled WGS sequence"/>
</dbReference>
<protein>
    <recommendedName>
        <fullName evidence="8">Rieske domain-containing protein</fullName>
    </recommendedName>
</protein>
<evidence type="ECO:0000256" key="5">
    <source>
        <dbReference type="ARBA" id="ARBA00023157"/>
    </source>
</evidence>
<keyword evidence="7" id="KW-1133">Transmembrane helix</keyword>
<dbReference type="CDD" id="cd03467">
    <property type="entry name" value="Rieske"/>
    <property type="match status" value="1"/>
</dbReference>
<dbReference type="Pfam" id="PF00355">
    <property type="entry name" value="Rieske"/>
    <property type="match status" value="1"/>
</dbReference>
<keyword evidence="4" id="KW-0411">Iron-sulfur</keyword>
<evidence type="ECO:0000256" key="1">
    <source>
        <dbReference type="ARBA" id="ARBA00022714"/>
    </source>
</evidence>
<dbReference type="SUPFAM" id="SSF50022">
    <property type="entry name" value="ISP domain"/>
    <property type="match status" value="1"/>
</dbReference>
<keyword evidence="5" id="KW-1015">Disulfide bond</keyword>
<keyword evidence="1" id="KW-0001">2Fe-2S</keyword>
<comment type="caution">
    <text evidence="9">The sequence shown here is derived from an EMBL/GenBank/DDBJ whole genome shotgun (WGS) entry which is preliminary data.</text>
</comment>
<feature type="domain" description="Rieske" evidence="8">
    <location>
        <begin position="49"/>
        <end position="143"/>
    </location>
</feature>